<dbReference type="AlphaFoldDB" id="A0A858RDR4"/>
<keyword evidence="3" id="KW-1185">Reference proteome</keyword>
<feature type="coiled-coil region" evidence="1">
    <location>
        <begin position="16"/>
        <end position="43"/>
    </location>
</feature>
<dbReference type="KEGG" id="luo:HHL09_02675"/>
<accession>A0A858RDR4</accession>
<evidence type="ECO:0000313" key="2">
    <source>
        <dbReference type="EMBL" id="QJE94728.1"/>
    </source>
</evidence>
<gene>
    <name evidence="2" type="ORF">HHL09_02675</name>
</gene>
<dbReference type="Gene3D" id="3.40.50.150">
    <property type="entry name" value="Vaccinia Virus protein VP39"/>
    <property type="match status" value="1"/>
</dbReference>
<name>A0A858RDR4_9BACT</name>
<dbReference type="InterPro" id="IPR029063">
    <property type="entry name" value="SAM-dependent_MTases_sf"/>
</dbReference>
<keyword evidence="1" id="KW-0175">Coiled coil</keyword>
<keyword evidence="2" id="KW-0489">Methyltransferase</keyword>
<dbReference type="RefSeq" id="WP_169452949.1">
    <property type="nucleotide sequence ID" value="NZ_CP051774.1"/>
</dbReference>
<dbReference type="Pfam" id="PF13578">
    <property type="entry name" value="Methyltransf_24"/>
    <property type="match status" value="1"/>
</dbReference>
<keyword evidence="2" id="KW-0808">Transferase</keyword>
<evidence type="ECO:0000256" key="1">
    <source>
        <dbReference type="SAM" id="Coils"/>
    </source>
</evidence>
<reference evidence="2 3" key="1">
    <citation type="submission" date="2020-04" db="EMBL/GenBank/DDBJ databases">
        <title>Luteolibacter sp. G-1-1-1 isolated from soil.</title>
        <authorList>
            <person name="Dahal R.H."/>
        </authorList>
    </citation>
    <scope>NUCLEOTIDE SEQUENCE [LARGE SCALE GENOMIC DNA]</scope>
    <source>
        <strain evidence="2 3">G-1-1-1</strain>
    </source>
</reference>
<sequence length="320" mass="36643">MSKQASLTHDVPASSKDALMAELASLRGEREDLKAEVADLRARLAKEGGWAAGHYYSPIPDKEEVLRQIEVKRGEIPSVPEIEMNREGQEALLREFAGYYDSIPFPEEQARGFRYFFRNDWFAYADAIFLHCILRKHRPQRIIEVGSGFSSAVMLDTIDRFFSDLPELTFIEPYPQRLKSLLRSNDAKRATILEKKVQEVPVEVFGKLGAGDLLFIDSSHVIKCGGDLQFLMFDVLPHLPSGVLVHFHDIFYPFEYPEQWLQQERNWNELYLLRAFLAHNESWEVHFFNSYVASEFGDTIAAHLPLAAKSAGGSIYLRKL</sequence>
<organism evidence="2 3">
    <name type="scientific">Luteolibacter luteus</name>
    <dbReference type="NCBI Taxonomy" id="2728835"/>
    <lineage>
        <taxon>Bacteria</taxon>
        <taxon>Pseudomonadati</taxon>
        <taxon>Verrucomicrobiota</taxon>
        <taxon>Verrucomicrobiia</taxon>
        <taxon>Verrucomicrobiales</taxon>
        <taxon>Verrucomicrobiaceae</taxon>
        <taxon>Luteolibacter</taxon>
    </lineage>
</organism>
<proteinExistence type="predicted"/>
<protein>
    <submittedName>
        <fullName evidence="2">Class I SAM-dependent methyltransferase</fullName>
    </submittedName>
</protein>
<dbReference type="GO" id="GO:0008168">
    <property type="term" value="F:methyltransferase activity"/>
    <property type="evidence" value="ECO:0007669"/>
    <property type="project" value="UniProtKB-KW"/>
</dbReference>
<evidence type="ECO:0000313" key="3">
    <source>
        <dbReference type="Proteomes" id="UP000501812"/>
    </source>
</evidence>
<dbReference type="SUPFAM" id="SSF53335">
    <property type="entry name" value="S-adenosyl-L-methionine-dependent methyltransferases"/>
    <property type="match status" value="1"/>
</dbReference>
<dbReference type="Proteomes" id="UP000501812">
    <property type="component" value="Chromosome"/>
</dbReference>
<dbReference type="GO" id="GO:0032259">
    <property type="term" value="P:methylation"/>
    <property type="evidence" value="ECO:0007669"/>
    <property type="project" value="UniProtKB-KW"/>
</dbReference>
<dbReference type="EMBL" id="CP051774">
    <property type="protein sequence ID" value="QJE94728.1"/>
    <property type="molecule type" value="Genomic_DNA"/>
</dbReference>